<evidence type="ECO:0000259" key="9">
    <source>
        <dbReference type="PROSITE" id="PS50928"/>
    </source>
</evidence>
<accession>A0ABS4Q904</accession>
<comment type="caution">
    <text evidence="10">The sequence shown here is derived from an EMBL/GenBank/DDBJ whole genome shotgun (WGS) entry which is preliminary data.</text>
</comment>
<evidence type="ECO:0000313" key="11">
    <source>
        <dbReference type="Proteomes" id="UP001519325"/>
    </source>
</evidence>
<gene>
    <name evidence="10" type="ORF">BJ987_000541</name>
</gene>
<dbReference type="Pfam" id="PF12911">
    <property type="entry name" value="OppC_N"/>
    <property type="match status" value="1"/>
</dbReference>
<feature type="transmembrane region" description="Helical" evidence="7">
    <location>
        <begin position="234"/>
        <end position="259"/>
    </location>
</feature>
<dbReference type="EMBL" id="JAGGMR010000001">
    <property type="protein sequence ID" value="MBP2187640.1"/>
    <property type="molecule type" value="Genomic_DNA"/>
</dbReference>
<feature type="transmembrane region" description="Helical" evidence="7">
    <location>
        <begin position="172"/>
        <end position="192"/>
    </location>
</feature>
<keyword evidence="6 7" id="KW-0472">Membrane</keyword>
<comment type="subcellular location">
    <subcellularLocation>
        <location evidence="1 7">Cell membrane</location>
        <topology evidence="1 7">Multi-pass membrane protein</topology>
    </subcellularLocation>
</comment>
<dbReference type="InterPro" id="IPR000515">
    <property type="entry name" value="MetI-like"/>
</dbReference>
<dbReference type="SUPFAM" id="SSF161098">
    <property type="entry name" value="MetI-like"/>
    <property type="match status" value="1"/>
</dbReference>
<evidence type="ECO:0000256" key="7">
    <source>
        <dbReference type="RuleBase" id="RU363032"/>
    </source>
</evidence>
<keyword evidence="2 7" id="KW-0813">Transport</keyword>
<dbReference type="PANTHER" id="PTHR43386">
    <property type="entry name" value="OLIGOPEPTIDE TRANSPORT SYSTEM PERMEASE PROTEIN APPC"/>
    <property type="match status" value="1"/>
</dbReference>
<keyword evidence="3" id="KW-1003">Cell membrane</keyword>
<reference evidence="10 11" key="1">
    <citation type="submission" date="2021-03" db="EMBL/GenBank/DDBJ databases">
        <title>Sequencing the genomes of 1000 actinobacteria strains.</title>
        <authorList>
            <person name="Klenk H.-P."/>
        </authorList>
    </citation>
    <scope>NUCLEOTIDE SEQUENCE [LARGE SCALE GENOMIC DNA]</scope>
    <source>
        <strain evidence="10 11">DSM 45516</strain>
    </source>
</reference>
<evidence type="ECO:0000256" key="4">
    <source>
        <dbReference type="ARBA" id="ARBA00022692"/>
    </source>
</evidence>
<protein>
    <submittedName>
        <fullName evidence="10">Peptide/nickel transport system permease protein</fullName>
    </submittedName>
</protein>
<evidence type="ECO:0000256" key="2">
    <source>
        <dbReference type="ARBA" id="ARBA00022448"/>
    </source>
</evidence>
<name>A0ABS4Q904_9NOCA</name>
<sequence length="375" mass="39444">MTTPELLNEPVATAPVPPVVGKRGIPGLRLLSMTSGLQRATLIFGLALIALFVIVAVFAPLLAPYGFSQIHENGTEFARQAPPSAEHWFGTSVRGEDVFSRVLFGARTALYVILTSLVLSLLIGVPLGLVSGYIGRWLDRVLVLFMDAMYAFPTLLLAIVVSIVVAGGASTSFGGVLSAAVAITAIFVPQYFRVVRNATVAVKQEPYVDAARVTGASTTRILFRHILANVTQSLPVIVTLNGAEAILTLAGLGFLGFGIEPTQAAEWGYDLNKAISDVSNGIWWTGIFPGTAIVLVVLGMTLVGESLNEVLNPLLRTRRTARPTAVGSDVIVDESGTPEMEVTPEDTGAELSKDNSTGPGAATSKAAAAKKDGDE</sequence>
<keyword evidence="11" id="KW-1185">Reference proteome</keyword>
<dbReference type="PANTHER" id="PTHR43386:SF1">
    <property type="entry name" value="D,D-DIPEPTIDE TRANSPORT SYSTEM PERMEASE PROTEIN DDPC-RELATED"/>
    <property type="match status" value="1"/>
</dbReference>
<comment type="similarity">
    <text evidence="7">Belongs to the binding-protein-dependent transport system permease family.</text>
</comment>
<dbReference type="InterPro" id="IPR035906">
    <property type="entry name" value="MetI-like_sf"/>
</dbReference>
<evidence type="ECO:0000313" key="10">
    <source>
        <dbReference type="EMBL" id="MBP2187640.1"/>
    </source>
</evidence>
<dbReference type="CDD" id="cd06261">
    <property type="entry name" value="TM_PBP2"/>
    <property type="match status" value="1"/>
</dbReference>
<keyword evidence="4 7" id="KW-0812">Transmembrane</keyword>
<organism evidence="10 11">
    <name type="scientific">Nocardia goodfellowii</name>
    <dbReference type="NCBI Taxonomy" id="882446"/>
    <lineage>
        <taxon>Bacteria</taxon>
        <taxon>Bacillati</taxon>
        <taxon>Actinomycetota</taxon>
        <taxon>Actinomycetes</taxon>
        <taxon>Mycobacteriales</taxon>
        <taxon>Nocardiaceae</taxon>
        <taxon>Nocardia</taxon>
    </lineage>
</organism>
<dbReference type="Proteomes" id="UP001519325">
    <property type="component" value="Unassembled WGS sequence"/>
</dbReference>
<keyword evidence="5 7" id="KW-1133">Transmembrane helix</keyword>
<dbReference type="PROSITE" id="PS50928">
    <property type="entry name" value="ABC_TM1"/>
    <property type="match status" value="1"/>
</dbReference>
<feature type="transmembrane region" description="Helical" evidence="7">
    <location>
        <begin position="42"/>
        <end position="63"/>
    </location>
</feature>
<feature type="transmembrane region" description="Helical" evidence="7">
    <location>
        <begin position="281"/>
        <end position="303"/>
    </location>
</feature>
<evidence type="ECO:0000256" key="8">
    <source>
        <dbReference type="SAM" id="MobiDB-lite"/>
    </source>
</evidence>
<dbReference type="Gene3D" id="1.10.3720.10">
    <property type="entry name" value="MetI-like"/>
    <property type="match status" value="1"/>
</dbReference>
<dbReference type="Pfam" id="PF00528">
    <property type="entry name" value="BPD_transp_1"/>
    <property type="match status" value="1"/>
</dbReference>
<evidence type="ECO:0000256" key="3">
    <source>
        <dbReference type="ARBA" id="ARBA00022475"/>
    </source>
</evidence>
<feature type="transmembrane region" description="Helical" evidence="7">
    <location>
        <begin position="109"/>
        <end position="130"/>
    </location>
</feature>
<dbReference type="InterPro" id="IPR025966">
    <property type="entry name" value="OppC_N"/>
</dbReference>
<feature type="region of interest" description="Disordered" evidence="8">
    <location>
        <begin position="331"/>
        <end position="375"/>
    </location>
</feature>
<feature type="transmembrane region" description="Helical" evidence="7">
    <location>
        <begin position="142"/>
        <end position="166"/>
    </location>
</feature>
<dbReference type="InterPro" id="IPR050366">
    <property type="entry name" value="BP-dependent_transpt_permease"/>
</dbReference>
<evidence type="ECO:0000256" key="5">
    <source>
        <dbReference type="ARBA" id="ARBA00022989"/>
    </source>
</evidence>
<feature type="domain" description="ABC transmembrane type-1" evidence="9">
    <location>
        <begin position="106"/>
        <end position="304"/>
    </location>
</feature>
<evidence type="ECO:0000256" key="6">
    <source>
        <dbReference type="ARBA" id="ARBA00023136"/>
    </source>
</evidence>
<evidence type="ECO:0000256" key="1">
    <source>
        <dbReference type="ARBA" id="ARBA00004651"/>
    </source>
</evidence>
<proteinExistence type="inferred from homology"/>